<dbReference type="VEuPathDB" id="FungiDB:SCHCODRAFT_02608452"/>
<dbReference type="KEGG" id="scm:SCHCO_02608452"/>
<evidence type="ECO:0000313" key="2">
    <source>
        <dbReference type="EMBL" id="EFI99911.1"/>
    </source>
</evidence>
<proteinExistence type="predicted"/>
<organism evidence="3">
    <name type="scientific">Schizophyllum commune (strain H4-8 / FGSC 9210)</name>
    <name type="common">Split gill fungus</name>
    <dbReference type="NCBI Taxonomy" id="578458"/>
    <lineage>
        <taxon>Eukaryota</taxon>
        <taxon>Fungi</taxon>
        <taxon>Dikarya</taxon>
        <taxon>Basidiomycota</taxon>
        <taxon>Agaricomycotina</taxon>
        <taxon>Agaricomycetes</taxon>
        <taxon>Agaricomycetidae</taxon>
        <taxon>Agaricales</taxon>
        <taxon>Schizophyllaceae</taxon>
        <taxon>Schizophyllum</taxon>
    </lineage>
</organism>
<feature type="non-terminal residue" evidence="2">
    <location>
        <position position="129"/>
    </location>
</feature>
<protein>
    <submittedName>
        <fullName evidence="2">Uncharacterized protein</fullName>
    </submittedName>
</protein>
<dbReference type="AlphaFoldDB" id="D8PUK2"/>
<dbReference type="Proteomes" id="UP000007431">
    <property type="component" value="Unassembled WGS sequence"/>
</dbReference>
<keyword evidence="3" id="KW-1185">Reference proteome</keyword>
<sequence length="129" mass="14103">MSTTKANLDAVRTREDANKKVAPSTASSVATAPAPSELEASQASNSYAAWHGRPIATLHPYVPMSLDDIPLPPPDVVTPRDRHIIDLQIAKITKAWKDSRRNADEYLHEMNTWAAQVAEESKAAETKSL</sequence>
<dbReference type="RefSeq" id="XP_003034814.1">
    <property type="nucleotide sequence ID" value="XM_003034768.1"/>
</dbReference>
<dbReference type="GeneID" id="9587217"/>
<gene>
    <name evidence="2" type="ORF">SCHCODRAFT_104955</name>
</gene>
<feature type="region of interest" description="Disordered" evidence="1">
    <location>
        <begin position="1"/>
        <end position="45"/>
    </location>
</feature>
<evidence type="ECO:0000256" key="1">
    <source>
        <dbReference type="SAM" id="MobiDB-lite"/>
    </source>
</evidence>
<evidence type="ECO:0000313" key="3">
    <source>
        <dbReference type="Proteomes" id="UP000007431"/>
    </source>
</evidence>
<dbReference type="InParanoid" id="D8PUK2"/>
<dbReference type="EMBL" id="GL377303">
    <property type="protein sequence ID" value="EFI99911.1"/>
    <property type="molecule type" value="Genomic_DNA"/>
</dbReference>
<name>D8PUK2_SCHCM</name>
<accession>D8PUK2</accession>
<feature type="compositionally biased region" description="Low complexity" evidence="1">
    <location>
        <begin position="21"/>
        <end position="36"/>
    </location>
</feature>
<reference evidence="2 3" key="1">
    <citation type="journal article" date="2010" name="Nat. Biotechnol.">
        <title>Genome sequence of the model mushroom Schizophyllum commune.</title>
        <authorList>
            <person name="Ohm R.A."/>
            <person name="de Jong J.F."/>
            <person name="Lugones L.G."/>
            <person name="Aerts A."/>
            <person name="Kothe E."/>
            <person name="Stajich J.E."/>
            <person name="de Vries R.P."/>
            <person name="Record E."/>
            <person name="Levasseur A."/>
            <person name="Baker S.E."/>
            <person name="Bartholomew K.A."/>
            <person name="Coutinho P.M."/>
            <person name="Erdmann S."/>
            <person name="Fowler T.J."/>
            <person name="Gathman A.C."/>
            <person name="Lombard V."/>
            <person name="Henrissat B."/>
            <person name="Knabe N."/>
            <person name="Kuees U."/>
            <person name="Lilly W.W."/>
            <person name="Lindquist E."/>
            <person name="Lucas S."/>
            <person name="Magnuson J.K."/>
            <person name="Piumi F."/>
            <person name="Raudaskoski M."/>
            <person name="Salamov A."/>
            <person name="Schmutz J."/>
            <person name="Schwarze F.W.M.R."/>
            <person name="vanKuyk P.A."/>
            <person name="Horton J.S."/>
            <person name="Grigoriev I.V."/>
            <person name="Woesten H.A.B."/>
        </authorList>
    </citation>
    <scope>NUCLEOTIDE SEQUENCE [LARGE SCALE GENOMIC DNA]</scope>
    <source>
        <strain evidence="3">H4-8 / FGSC 9210</strain>
    </source>
</reference>
<dbReference type="HOGENOM" id="CLU_1950060_0_0_1"/>